<comment type="domain">
    <text evidence="8">The N-terminal region contains the highly conserved SGGXDS motif, predicted to be a P-loop motif involved in ATP binding.</text>
</comment>
<keyword evidence="5 8" id="KW-0547">Nucleotide-binding</keyword>
<comment type="subcellular location">
    <subcellularLocation>
        <location evidence="1 8">Cytoplasm</location>
    </subcellularLocation>
</comment>
<dbReference type="GO" id="GO:0006400">
    <property type="term" value="P:tRNA modification"/>
    <property type="evidence" value="ECO:0007669"/>
    <property type="project" value="UniProtKB-UniRule"/>
</dbReference>
<dbReference type="InterPro" id="IPR012795">
    <property type="entry name" value="tRNA_Ile_lys_synt_N"/>
</dbReference>
<evidence type="ECO:0000313" key="10">
    <source>
        <dbReference type="EMBL" id="HJA71367.1"/>
    </source>
</evidence>
<dbReference type="AlphaFoldDB" id="A0A9D2HIA4"/>
<feature type="binding site" evidence="8">
    <location>
        <begin position="13"/>
        <end position="18"/>
    </location>
    <ligand>
        <name>ATP</name>
        <dbReference type="ChEBI" id="CHEBI:30616"/>
    </ligand>
</feature>
<proteinExistence type="inferred from homology"/>
<evidence type="ECO:0000256" key="2">
    <source>
        <dbReference type="ARBA" id="ARBA00022490"/>
    </source>
</evidence>
<dbReference type="GO" id="GO:0005524">
    <property type="term" value="F:ATP binding"/>
    <property type="evidence" value="ECO:0007669"/>
    <property type="project" value="UniProtKB-UniRule"/>
</dbReference>
<dbReference type="InterPro" id="IPR014729">
    <property type="entry name" value="Rossmann-like_a/b/a_fold"/>
</dbReference>
<keyword evidence="2 8" id="KW-0963">Cytoplasm</keyword>
<dbReference type="Gene3D" id="3.50.40.10">
    <property type="entry name" value="Phenylalanyl-trna Synthetase, Chain B, domain 3"/>
    <property type="match status" value="1"/>
</dbReference>
<evidence type="ECO:0000256" key="5">
    <source>
        <dbReference type="ARBA" id="ARBA00022741"/>
    </source>
</evidence>
<dbReference type="SMART" id="SM00977">
    <property type="entry name" value="TilS_C"/>
    <property type="match status" value="1"/>
</dbReference>
<reference evidence="10" key="1">
    <citation type="journal article" date="2021" name="PeerJ">
        <title>Extensive microbial diversity within the chicken gut microbiome revealed by metagenomics and culture.</title>
        <authorList>
            <person name="Gilroy R."/>
            <person name="Ravi A."/>
            <person name="Getino M."/>
            <person name="Pursley I."/>
            <person name="Horton D.L."/>
            <person name="Alikhan N.F."/>
            <person name="Baker D."/>
            <person name="Gharbi K."/>
            <person name="Hall N."/>
            <person name="Watson M."/>
            <person name="Adriaenssens E.M."/>
            <person name="Foster-Nyarko E."/>
            <person name="Jarju S."/>
            <person name="Secka A."/>
            <person name="Antonio M."/>
            <person name="Oren A."/>
            <person name="Chaudhuri R.R."/>
            <person name="La Ragione R."/>
            <person name="Hildebrand F."/>
            <person name="Pallen M.J."/>
        </authorList>
    </citation>
    <scope>NUCLEOTIDE SEQUENCE</scope>
    <source>
        <strain evidence="10">CHK178-16964</strain>
    </source>
</reference>
<dbReference type="InterPro" id="IPR011063">
    <property type="entry name" value="TilS/TtcA_N"/>
</dbReference>
<evidence type="ECO:0000313" key="11">
    <source>
        <dbReference type="Proteomes" id="UP000823900"/>
    </source>
</evidence>
<dbReference type="GO" id="GO:0032267">
    <property type="term" value="F:tRNA(Ile)-lysidine synthase activity"/>
    <property type="evidence" value="ECO:0007669"/>
    <property type="project" value="UniProtKB-EC"/>
</dbReference>
<dbReference type="HAMAP" id="MF_01161">
    <property type="entry name" value="tRNA_Ile_lys_synt"/>
    <property type="match status" value="1"/>
</dbReference>
<keyword evidence="4 8" id="KW-0819">tRNA processing</keyword>
<dbReference type="CDD" id="cd01992">
    <property type="entry name" value="TilS_N"/>
    <property type="match status" value="1"/>
</dbReference>
<dbReference type="NCBIfam" id="TIGR02433">
    <property type="entry name" value="lysidine_TilS_C"/>
    <property type="match status" value="1"/>
</dbReference>
<dbReference type="EC" id="6.3.4.19" evidence="8"/>
<dbReference type="SUPFAM" id="SSF82829">
    <property type="entry name" value="MesJ substrate recognition domain-like"/>
    <property type="match status" value="1"/>
</dbReference>
<keyword evidence="6 8" id="KW-0067">ATP-binding</keyword>
<dbReference type="EMBL" id="DWZA01000063">
    <property type="protein sequence ID" value="HJA71367.1"/>
    <property type="molecule type" value="Genomic_DNA"/>
</dbReference>
<comment type="similarity">
    <text evidence="8">Belongs to the tRNA(Ile)-lysidine synthase family.</text>
</comment>
<evidence type="ECO:0000256" key="3">
    <source>
        <dbReference type="ARBA" id="ARBA00022598"/>
    </source>
</evidence>
<evidence type="ECO:0000256" key="1">
    <source>
        <dbReference type="ARBA" id="ARBA00004496"/>
    </source>
</evidence>
<comment type="function">
    <text evidence="8">Ligates lysine onto the cytidine present at position 34 of the AUA codon-specific tRNA(Ile) that contains the anticodon CAU, in an ATP-dependent manner. Cytidine is converted to lysidine, thus changing the amino acid specificity of the tRNA from methionine to isoleucine.</text>
</comment>
<dbReference type="Pfam" id="PF01171">
    <property type="entry name" value="ATP_bind_3"/>
    <property type="match status" value="1"/>
</dbReference>
<dbReference type="SUPFAM" id="SSF56037">
    <property type="entry name" value="PheT/TilS domain"/>
    <property type="match status" value="1"/>
</dbReference>
<dbReference type="InterPro" id="IPR012094">
    <property type="entry name" value="tRNA_Ile_lys_synt"/>
</dbReference>
<name>A0A9D2HIA4_9FIRM</name>
<evidence type="ECO:0000256" key="4">
    <source>
        <dbReference type="ARBA" id="ARBA00022694"/>
    </source>
</evidence>
<dbReference type="Gene3D" id="3.40.50.620">
    <property type="entry name" value="HUPs"/>
    <property type="match status" value="1"/>
</dbReference>
<protein>
    <recommendedName>
        <fullName evidence="8">tRNA(Ile)-lysidine synthase</fullName>
        <ecNumber evidence="8">6.3.4.19</ecNumber>
    </recommendedName>
    <alternativeName>
        <fullName evidence="8">tRNA(Ile)-2-lysyl-cytidine synthase</fullName>
    </alternativeName>
    <alternativeName>
        <fullName evidence="8">tRNA(Ile)-lysidine synthetase</fullName>
    </alternativeName>
</protein>
<comment type="catalytic activity">
    <reaction evidence="7 8">
        <text>cytidine(34) in tRNA(Ile2) + L-lysine + ATP = lysidine(34) in tRNA(Ile2) + AMP + diphosphate + H(+)</text>
        <dbReference type="Rhea" id="RHEA:43744"/>
        <dbReference type="Rhea" id="RHEA-COMP:10625"/>
        <dbReference type="Rhea" id="RHEA-COMP:10670"/>
        <dbReference type="ChEBI" id="CHEBI:15378"/>
        <dbReference type="ChEBI" id="CHEBI:30616"/>
        <dbReference type="ChEBI" id="CHEBI:32551"/>
        <dbReference type="ChEBI" id="CHEBI:33019"/>
        <dbReference type="ChEBI" id="CHEBI:82748"/>
        <dbReference type="ChEBI" id="CHEBI:83665"/>
        <dbReference type="ChEBI" id="CHEBI:456215"/>
        <dbReference type="EC" id="6.3.4.19"/>
    </reaction>
</comment>
<evidence type="ECO:0000256" key="7">
    <source>
        <dbReference type="ARBA" id="ARBA00048539"/>
    </source>
</evidence>
<feature type="domain" description="Lysidine-tRNA(Ile) synthetase C-terminal" evidence="9">
    <location>
        <begin position="368"/>
        <end position="437"/>
    </location>
</feature>
<dbReference type="InterPro" id="IPR012796">
    <property type="entry name" value="Lysidine-tRNA-synth_C"/>
</dbReference>
<dbReference type="GO" id="GO:0005737">
    <property type="term" value="C:cytoplasm"/>
    <property type="evidence" value="ECO:0007669"/>
    <property type="project" value="UniProtKB-SubCell"/>
</dbReference>
<dbReference type="PANTHER" id="PTHR43033:SF1">
    <property type="entry name" value="TRNA(ILE)-LYSIDINE SYNTHASE-RELATED"/>
    <property type="match status" value="1"/>
</dbReference>
<dbReference type="Proteomes" id="UP000823900">
    <property type="component" value="Unassembled WGS sequence"/>
</dbReference>
<organism evidence="10 11">
    <name type="scientific">Candidatus Lachnoclostridium stercoravium</name>
    <dbReference type="NCBI Taxonomy" id="2838633"/>
    <lineage>
        <taxon>Bacteria</taxon>
        <taxon>Bacillati</taxon>
        <taxon>Bacillota</taxon>
        <taxon>Clostridia</taxon>
        <taxon>Lachnospirales</taxon>
        <taxon>Lachnospiraceae</taxon>
    </lineage>
</organism>
<gene>
    <name evidence="8 10" type="primary">tilS</name>
    <name evidence="10" type="ORF">IAA07_07270</name>
</gene>
<dbReference type="NCBIfam" id="TIGR02432">
    <property type="entry name" value="lysidine_TilS_N"/>
    <property type="match status" value="1"/>
</dbReference>
<keyword evidence="3 8" id="KW-0436">Ligase</keyword>
<evidence type="ECO:0000256" key="6">
    <source>
        <dbReference type="ARBA" id="ARBA00022840"/>
    </source>
</evidence>
<reference evidence="10" key="2">
    <citation type="submission" date="2021-04" db="EMBL/GenBank/DDBJ databases">
        <authorList>
            <person name="Gilroy R."/>
        </authorList>
    </citation>
    <scope>NUCLEOTIDE SEQUENCE</scope>
    <source>
        <strain evidence="10">CHK178-16964</strain>
    </source>
</reference>
<sequence>MTAPGMHVIAAVSGGADSVCLLLALKELSKELGITVEAFHLHHGLRGAEADRDADFVRDLCAGWHVPATVRYADVKAYGAENGLSLEEAGRRLRYEILDELIKDAEKRTGRKTVGAAAHHMGDSAETILHNLFRGSGLKGLKGIPPVRDGLIRPLIGLKREEIEEFLISRGISWCEDSTNRENEYTRNKLRNHILPAVRKEINQEAEAHIIQAGRLIAMADDFLEKTADGLWEKWGRKDSGSCCSFPIDIMSGQEEIIQYYLIRRMTLEAGKSMKDVTYLHIQAVQRLLQAQTGKQADLPGRLQARKGYERLYLEKMDIQNREDEPDAASLKGRMHFEIFSYKKDGKIPKNQYTKWFDYDKMKNTPCLRFRKPGDYITLTGGGRKSIKSFMIDEKIPRDIRGEIPLLADGDHIIWIVGYRISEYYKITEDTKTVLEAVYAEGGKNGGEDTGIIE</sequence>
<accession>A0A9D2HIA4</accession>
<comment type="caution">
    <text evidence="10">The sequence shown here is derived from an EMBL/GenBank/DDBJ whole genome shotgun (WGS) entry which is preliminary data.</text>
</comment>
<dbReference type="PANTHER" id="PTHR43033">
    <property type="entry name" value="TRNA(ILE)-LYSIDINE SYNTHASE-RELATED"/>
    <property type="match status" value="1"/>
</dbReference>
<evidence type="ECO:0000256" key="8">
    <source>
        <dbReference type="HAMAP-Rule" id="MF_01161"/>
    </source>
</evidence>
<dbReference type="Pfam" id="PF11734">
    <property type="entry name" value="TilS_C"/>
    <property type="match status" value="1"/>
</dbReference>
<dbReference type="SUPFAM" id="SSF52402">
    <property type="entry name" value="Adenine nucleotide alpha hydrolases-like"/>
    <property type="match status" value="1"/>
</dbReference>
<evidence type="ECO:0000259" key="9">
    <source>
        <dbReference type="SMART" id="SM00977"/>
    </source>
</evidence>
<dbReference type="InterPro" id="IPR020825">
    <property type="entry name" value="Phe-tRNA_synthase-like_B3/B4"/>
</dbReference>